<keyword evidence="1 2" id="KW-0732">Signal</keyword>
<evidence type="ECO:0000313" key="5">
    <source>
        <dbReference type="Proteomes" id="UP001252243"/>
    </source>
</evidence>
<accession>A0ABU1UDW2</accession>
<protein>
    <submittedName>
        <fullName evidence="4">Polar amino acid transport system substrate-binding protein</fullName>
    </submittedName>
</protein>
<dbReference type="SMART" id="SM00062">
    <property type="entry name" value="PBPb"/>
    <property type="match status" value="1"/>
</dbReference>
<dbReference type="Proteomes" id="UP001252243">
    <property type="component" value="Unassembled WGS sequence"/>
</dbReference>
<dbReference type="Gene3D" id="3.40.190.10">
    <property type="entry name" value="Periplasmic binding protein-like II"/>
    <property type="match status" value="2"/>
</dbReference>
<evidence type="ECO:0000256" key="1">
    <source>
        <dbReference type="ARBA" id="ARBA00022729"/>
    </source>
</evidence>
<organism evidence="4 5">
    <name type="scientific">Arthrobacter ginsengisoli</name>
    <dbReference type="NCBI Taxonomy" id="1356565"/>
    <lineage>
        <taxon>Bacteria</taxon>
        <taxon>Bacillati</taxon>
        <taxon>Actinomycetota</taxon>
        <taxon>Actinomycetes</taxon>
        <taxon>Micrococcales</taxon>
        <taxon>Micrococcaceae</taxon>
        <taxon>Arthrobacter</taxon>
    </lineage>
</organism>
<gene>
    <name evidence="4" type="ORF">J2X01_002691</name>
</gene>
<dbReference type="Pfam" id="PF00497">
    <property type="entry name" value="SBP_bac_3"/>
    <property type="match status" value="1"/>
</dbReference>
<dbReference type="PANTHER" id="PTHR35936">
    <property type="entry name" value="MEMBRANE-BOUND LYTIC MUREIN TRANSGLYCOSYLASE F"/>
    <property type="match status" value="1"/>
</dbReference>
<feature type="chain" id="PRO_5046039234" evidence="2">
    <location>
        <begin position="22"/>
        <end position="313"/>
    </location>
</feature>
<evidence type="ECO:0000259" key="3">
    <source>
        <dbReference type="SMART" id="SM00062"/>
    </source>
</evidence>
<proteinExistence type="predicted"/>
<keyword evidence="5" id="KW-1185">Reference proteome</keyword>
<dbReference type="PROSITE" id="PS51257">
    <property type="entry name" value="PROKAR_LIPOPROTEIN"/>
    <property type="match status" value="1"/>
</dbReference>
<dbReference type="PANTHER" id="PTHR35936:SF17">
    <property type="entry name" value="ARGININE-BINDING EXTRACELLULAR PROTEIN ARTP"/>
    <property type="match status" value="1"/>
</dbReference>
<dbReference type="InterPro" id="IPR001638">
    <property type="entry name" value="Solute-binding_3/MltF_N"/>
</dbReference>
<comment type="caution">
    <text evidence="4">The sequence shown here is derived from an EMBL/GenBank/DDBJ whole genome shotgun (WGS) entry which is preliminary data.</text>
</comment>
<feature type="signal peptide" evidence="2">
    <location>
        <begin position="1"/>
        <end position="21"/>
    </location>
</feature>
<evidence type="ECO:0000313" key="4">
    <source>
        <dbReference type="EMBL" id="MDR7083397.1"/>
    </source>
</evidence>
<reference evidence="4 5" key="1">
    <citation type="submission" date="2023-07" db="EMBL/GenBank/DDBJ databases">
        <title>Sorghum-associated microbial communities from plants grown in Nebraska, USA.</title>
        <authorList>
            <person name="Schachtman D."/>
        </authorList>
    </citation>
    <scope>NUCLEOTIDE SEQUENCE [LARGE SCALE GENOMIC DNA]</scope>
    <source>
        <strain evidence="4 5">BE167</strain>
    </source>
</reference>
<name>A0ABU1UDW2_9MICC</name>
<dbReference type="SUPFAM" id="SSF53850">
    <property type="entry name" value="Periplasmic binding protein-like II"/>
    <property type="match status" value="1"/>
</dbReference>
<dbReference type="EMBL" id="JAVDVQ010000010">
    <property type="protein sequence ID" value="MDR7083397.1"/>
    <property type="molecule type" value="Genomic_DNA"/>
</dbReference>
<sequence length="313" mass="32380">MTTSRKLLGVTAISLMLGLSACGGGSAASSSDNASGVSVAGMTITKDDALASQLPEKYRSGITALTIAPYAPYMVYGPGNKLEGALIDVSDAVAAKLGTKVTYNVTTIDSAIPSLQAGKGDLMVMTLADTADREKAVDFINFGKDGLSLMVKKGNPEGIKSGKDLCGKSVTILAGWSPADTFDVLTQKCEAEGRPAVNIVRLPKTEDGMMAVKAGNASASYVSKSAALSAVKALGANGGIDVVLPEEQPSGWNHQYKGLTVPKGSPLGKPLQAAMESLLADGTLKKIFDKYDVGYILNDKIVSNEALALSNIW</sequence>
<evidence type="ECO:0000256" key="2">
    <source>
        <dbReference type="SAM" id="SignalP"/>
    </source>
</evidence>
<feature type="domain" description="Solute-binding protein family 3/N-terminal" evidence="3">
    <location>
        <begin position="64"/>
        <end position="294"/>
    </location>
</feature>
<dbReference type="RefSeq" id="WP_310058015.1">
    <property type="nucleotide sequence ID" value="NZ_JAVDVQ010000010.1"/>
</dbReference>